<comment type="function">
    <text evidence="1">Substrate recognition and binding subunit of the essential mitochondrial processing protease (MPP), which cleaves the mitochondrial sequence off newly imported precursors proteins.</text>
</comment>
<dbReference type="Pfam" id="PF00648">
    <property type="entry name" value="Peptidase_C2"/>
    <property type="match status" value="1"/>
</dbReference>
<dbReference type="Gene3D" id="3.30.830.10">
    <property type="entry name" value="Metalloenzyme, LuxS/M16 peptidase-like"/>
    <property type="match status" value="2"/>
</dbReference>
<dbReference type="GO" id="GO:0008237">
    <property type="term" value="F:metallopeptidase activity"/>
    <property type="evidence" value="ECO:0007669"/>
    <property type="project" value="UniProtKB-KW"/>
</dbReference>
<dbReference type="CDD" id="cd00044">
    <property type="entry name" value="CysPc"/>
    <property type="match status" value="1"/>
</dbReference>
<dbReference type="Pfam" id="PF05193">
    <property type="entry name" value="Peptidase_M16_C"/>
    <property type="match status" value="1"/>
</dbReference>
<dbReference type="InterPro" id="IPR050361">
    <property type="entry name" value="MPP/UQCRC_Complex"/>
</dbReference>
<dbReference type="EMBL" id="CAMXCT020000216">
    <property type="protein sequence ID" value="CAL1129020.1"/>
    <property type="molecule type" value="Genomic_DNA"/>
</dbReference>
<dbReference type="GO" id="GO:0046872">
    <property type="term" value="F:metal ion binding"/>
    <property type="evidence" value="ECO:0007669"/>
    <property type="project" value="InterPro"/>
</dbReference>
<dbReference type="InterPro" id="IPR000169">
    <property type="entry name" value="Pept_cys_AS"/>
</dbReference>
<dbReference type="GO" id="GO:0004198">
    <property type="term" value="F:calcium-dependent cysteine-type endopeptidase activity"/>
    <property type="evidence" value="ECO:0007669"/>
    <property type="project" value="InterPro"/>
</dbReference>
<dbReference type="EMBL" id="CAMXCT010000216">
    <property type="protein sequence ID" value="CAI3975645.1"/>
    <property type="molecule type" value="Genomic_DNA"/>
</dbReference>
<dbReference type="GO" id="GO:0005739">
    <property type="term" value="C:mitochondrion"/>
    <property type="evidence" value="ECO:0007669"/>
    <property type="project" value="TreeGrafter"/>
</dbReference>
<dbReference type="InterPro" id="IPR007863">
    <property type="entry name" value="Peptidase_M16_C"/>
</dbReference>
<evidence type="ECO:0000256" key="2">
    <source>
        <dbReference type="ARBA" id="ARBA00007261"/>
    </source>
</evidence>
<evidence type="ECO:0000259" key="7">
    <source>
        <dbReference type="PROSITE" id="PS50203"/>
    </source>
</evidence>
<dbReference type="AlphaFoldDB" id="A0A9P1BMM9"/>
<proteinExistence type="inferred from homology"/>
<dbReference type="GO" id="GO:0006508">
    <property type="term" value="P:proteolysis"/>
    <property type="evidence" value="ECO:0007669"/>
    <property type="project" value="UniProtKB-KW"/>
</dbReference>
<evidence type="ECO:0000256" key="3">
    <source>
        <dbReference type="ARBA" id="ARBA00007623"/>
    </source>
</evidence>
<keyword evidence="5" id="KW-0788">Thiol protease</keyword>
<keyword evidence="9" id="KW-0482">Metalloprotease</keyword>
<dbReference type="PROSITE" id="PS50203">
    <property type="entry name" value="CALPAIN_CAT"/>
    <property type="match status" value="1"/>
</dbReference>
<keyword evidence="5" id="KW-0645">Protease</keyword>
<keyword evidence="5" id="KW-0378">Hydrolase</keyword>
<protein>
    <submittedName>
        <fullName evidence="9">Mitochondrial-processing peptidase subunit alpha (Alpha-MPP) (Inactive zinc metalloprotease alpha) (Ubiquinol-cytochrome-c reductase subunit II)</fullName>
    </submittedName>
</protein>
<dbReference type="InterPro" id="IPR022684">
    <property type="entry name" value="Calpain_cysteine_protease"/>
</dbReference>
<dbReference type="OrthoDB" id="10251424at2759"/>
<comment type="similarity">
    <text evidence="3">Belongs to the peptidase C2 family.</text>
</comment>
<dbReference type="InterPro" id="IPR001300">
    <property type="entry name" value="Peptidase_C2_calpain_cat"/>
</dbReference>
<dbReference type="SMART" id="SM00230">
    <property type="entry name" value="CysPc"/>
    <property type="match status" value="1"/>
</dbReference>
<evidence type="ECO:0000256" key="6">
    <source>
        <dbReference type="SAM" id="MobiDB-lite"/>
    </source>
</evidence>
<comment type="similarity">
    <text evidence="2">Belongs to the peptidase M16 family.</text>
</comment>
<evidence type="ECO:0000313" key="8">
    <source>
        <dbReference type="EMBL" id="CAI3975645.1"/>
    </source>
</evidence>
<dbReference type="PRINTS" id="PR00704">
    <property type="entry name" value="CALPAIN"/>
</dbReference>
<dbReference type="PANTHER" id="PTHR11851">
    <property type="entry name" value="METALLOPROTEASE"/>
    <property type="match status" value="1"/>
</dbReference>
<sequence>MGCAAPSGAKTYEISGGLQVKELADEVQVTINNSSAVKKCFTLTFTNCRNVTFPEGNPSSITLEPGQQVTKILVCKADSGAIWNWNYRWTCRGVFQQMEEDPKAFTDPDFPPDSSSVGSSKTKWKAGAPELWLRAKHLGDPTQVVLFDKIQCQDVLQGDLGDCWLMSALASLAEYPEQIRQLFKTQSVSQDGKYEVRLYDIELLGWTTVAVDEFIPCSLREGVPDPTFAKPLGEEIWVLLLEKAVAKFCGSYGALSGGTVAWAFQLLTGETRIVSYQKLEDKTWRRRVMNRERQVMKGARNPMSCWWNWNNSDVHEVTALFQMLQHHLSEKHMVTCMISKTSETVEEATRNGLYKGHFYSLLQAREEKLEDGSSVSLVMLRNPWGQKEWTGDYSDSSDRWDQNPKLKALLHSNRSDGIFWMSLKDWAAMFSLVFLCPSCVSPVLAADLSGDLEEKEDTEDDAVAFPEYFSGSDAPAKAAGPFQRKKLWETGGAVGGVPVKFVKEDVEKVMMELPDYNFYEFKESVPNPYQGTTLDRSILLDPPAPALVAPKYEFSKLENGIKIASVDKQGLTARLGLYVHAGARFEGSANLGVAHMTALMGFRSTAHLSHLRTVKTLEQMGADQSASAKAGREEILYQVDVQRELLPYVVPLMVGNVLFPRFLPWEVKSAHGDVKTDKEGILKNPDTMVSELLHKAAYCNNTLGRSPLMSERSMAYFTPETVRGYLLDHFAPERMVFVGVNVAHAELTKWVMRSFADYNAIPLKKREEVKASYTGGDMRQEGTSPYCHLALGLESTAFGQAELAPVALIQEILGGGTAAYTGIGSGVTSRLSTKVVKQNPFVESCMAFNTSYSDSGLFGIYGVGQPEKAGDMAMAMAGALKSTSSVSKEELTKAKAMLKGKMYRQADKDSELMQDMGQQLLLTGKYGSAAEFAKIIDAVTEQEVAACATKMLGSKLSVAAFGDVHAVPSYASMEAALK</sequence>
<feature type="active site" evidence="4 5">
    <location>
        <position position="163"/>
    </location>
</feature>
<accession>A0A9P1BMM9</accession>
<dbReference type="InterPro" id="IPR011249">
    <property type="entry name" value="Metalloenz_LuxS/M16"/>
</dbReference>
<feature type="active site" evidence="4 5">
    <location>
        <position position="357"/>
    </location>
</feature>
<dbReference type="InterPro" id="IPR011765">
    <property type="entry name" value="Pept_M16_N"/>
</dbReference>
<dbReference type="EMBL" id="CAMXCT030000216">
    <property type="protein sequence ID" value="CAL4762957.1"/>
    <property type="molecule type" value="Genomic_DNA"/>
</dbReference>
<dbReference type="PANTHER" id="PTHR11851:SF49">
    <property type="entry name" value="MITOCHONDRIAL-PROCESSING PEPTIDASE SUBUNIT ALPHA"/>
    <property type="match status" value="1"/>
</dbReference>
<gene>
    <name evidence="8" type="ORF">C1SCF055_LOCUS3941</name>
</gene>
<reference evidence="8" key="1">
    <citation type="submission" date="2022-10" db="EMBL/GenBank/DDBJ databases">
        <authorList>
            <person name="Chen Y."/>
            <person name="Dougan E. K."/>
            <person name="Chan C."/>
            <person name="Rhodes N."/>
            <person name="Thang M."/>
        </authorList>
    </citation>
    <scope>NUCLEOTIDE SEQUENCE</scope>
</reference>
<evidence type="ECO:0000313" key="9">
    <source>
        <dbReference type="EMBL" id="CAL4762957.1"/>
    </source>
</evidence>
<feature type="region of interest" description="Disordered" evidence="6">
    <location>
        <begin position="103"/>
        <end position="122"/>
    </location>
</feature>
<dbReference type="Gene3D" id="3.90.70.10">
    <property type="entry name" value="Cysteine proteinases"/>
    <property type="match status" value="1"/>
</dbReference>
<feature type="active site" evidence="4 5">
    <location>
        <position position="382"/>
    </location>
</feature>
<evidence type="ECO:0000256" key="5">
    <source>
        <dbReference type="PROSITE-ProRule" id="PRU00239"/>
    </source>
</evidence>
<feature type="domain" description="Calpain catalytic" evidence="7">
    <location>
        <begin position="104"/>
        <end position="436"/>
    </location>
</feature>
<dbReference type="Proteomes" id="UP001152797">
    <property type="component" value="Unassembled WGS sequence"/>
</dbReference>
<dbReference type="SUPFAM" id="SSF63411">
    <property type="entry name" value="LuxS/MPP-like metallohydrolase"/>
    <property type="match status" value="2"/>
</dbReference>
<evidence type="ECO:0000313" key="10">
    <source>
        <dbReference type="Proteomes" id="UP001152797"/>
    </source>
</evidence>
<dbReference type="FunFam" id="3.30.830.10:FF:000039">
    <property type="entry name" value="Ubiquinol-cytochrome c reductase core subunit 2"/>
    <property type="match status" value="1"/>
</dbReference>
<dbReference type="SUPFAM" id="SSF54001">
    <property type="entry name" value="Cysteine proteinases"/>
    <property type="match status" value="1"/>
</dbReference>
<evidence type="ECO:0000256" key="1">
    <source>
        <dbReference type="ARBA" id="ARBA00002123"/>
    </source>
</evidence>
<keyword evidence="10" id="KW-1185">Reference proteome</keyword>
<name>A0A9P1BMM9_9DINO</name>
<comment type="caution">
    <text evidence="8">The sequence shown here is derived from an EMBL/GenBank/DDBJ whole genome shotgun (WGS) entry which is preliminary data.</text>
</comment>
<dbReference type="Pfam" id="PF00675">
    <property type="entry name" value="Peptidase_M16"/>
    <property type="match status" value="1"/>
</dbReference>
<dbReference type="PROSITE" id="PS00139">
    <property type="entry name" value="THIOL_PROTEASE_CYS"/>
    <property type="match status" value="1"/>
</dbReference>
<reference evidence="9 10" key="2">
    <citation type="submission" date="2024-05" db="EMBL/GenBank/DDBJ databases">
        <authorList>
            <person name="Chen Y."/>
            <person name="Shah S."/>
            <person name="Dougan E. K."/>
            <person name="Thang M."/>
            <person name="Chan C."/>
        </authorList>
    </citation>
    <scope>NUCLEOTIDE SEQUENCE [LARGE SCALE GENOMIC DNA]</scope>
</reference>
<evidence type="ECO:0000256" key="4">
    <source>
        <dbReference type="PIRSR" id="PIRSR622684-1"/>
    </source>
</evidence>
<dbReference type="InterPro" id="IPR038765">
    <property type="entry name" value="Papain-like_cys_pep_sf"/>
</dbReference>
<organism evidence="8">
    <name type="scientific">Cladocopium goreaui</name>
    <dbReference type="NCBI Taxonomy" id="2562237"/>
    <lineage>
        <taxon>Eukaryota</taxon>
        <taxon>Sar</taxon>
        <taxon>Alveolata</taxon>
        <taxon>Dinophyceae</taxon>
        <taxon>Suessiales</taxon>
        <taxon>Symbiodiniaceae</taxon>
        <taxon>Cladocopium</taxon>
    </lineage>
</organism>